<keyword evidence="1" id="KW-0812">Transmembrane</keyword>
<feature type="transmembrane region" description="Helical" evidence="1">
    <location>
        <begin position="137"/>
        <end position="155"/>
    </location>
</feature>
<keyword evidence="1" id="KW-1133">Transmembrane helix</keyword>
<evidence type="ECO:0000256" key="1">
    <source>
        <dbReference type="SAM" id="Phobius"/>
    </source>
</evidence>
<sequence>MNLSHDILVWISSLLTLCIFSFIFKDNPFYRFAEHLFVGTSAGYFIALQYHNVIYPNLIVPLFKEGQLLYVIPLFLGILYITRFIPQLSWLVRIPIAFLLGWGSGVAIPAALQTDVIKQIQGTMLVRENFIRWDNGLWSIIILIGVVATLIFFFFSKERKGIIKPIANLGIIFIMLGFGASFGYTVMARISLLIGRFQFLLGDWLGLIK</sequence>
<feature type="transmembrane region" description="Helical" evidence="1">
    <location>
        <begin position="7"/>
        <end position="24"/>
    </location>
</feature>
<name>A0A7V3RIW4_UNCW3</name>
<protein>
    <submittedName>
        <fullName evidence="2">Uncharacterized protein</fullName>
    </submittedName>
</protein>
<feature type="transmembrane region" description="Helical" evidence="1">
    <location>
        <begin position="67"/>
        <end position="85"/>
    </location>
</feature>
<dbReference type="AlphaFoldDB" id="A0A7V3RIW4"/>
<gene>
    <name evidence="2" type="ORF">ENX68_07550</name>
</gene>
<feature type="transmembrane region" description="Helical" evidence="1">
    <location>
        <begin position="167"/>
        <end position="184"/>
    </location>
</feature>
<feature type="transmembrane region" description="Helical" evidence="1">
    <location>
        <begin position="36"/>
        <end position="55"/>
    </location>
</feature>
<dbReference type="EMBL" id="DTOZ01000184">
    <property type="protein sequence ID" value="HGE78831.1"/>
    <property type="molecule type" value="Genomic_DNA"/>
</dbReference>
<accession>A0A7V3RIW4</accession>
<comment type="caution">
    <text evidence="2">The sequence shown here is derived from an EMBL/GenBank/DDBJ whole genome shotgun (WGS) entry which is preliminary data.</text>
</comment>
<evidence type="ECO:0000313" key="2">
    <source>
        <dbReference type="EMBL" id="HGE78831.1"/>
    </source>
</evidence>
<keyword evidence="1" id="KW-0472">Membrane</keyword>
<proteinExistence type="predicted"/>
<organism evidence="2">
    <name type="scientific">candidate division WOR-3 bacterium</name>
    <dbReference type="NCBI Taxonomy" id="2052148"/>
    <lineage>
        <taxon>Bacteria</taxon>
        <taxon>Bacteria division WOR-3</taxon>
    </lineage>
</organism>
<feature type="transmembrane region" description="Helical" evidence="1">
    <location>
        <begin position="97"/>
        <end position="117"/>
    </location>
</feature>
<reference evidence="2" key="1">
    <citation type="journal article" date="2020" name="mSystems">
        <title>Genome- and Community-Level Interaction Insights into Carbon Utilization and Element Cycling Functions of Hydrothermarchaeota in Hydrothermal Sediment.</title>
        <authorList>
            <person name="Zhou Z."/>
            <person name="Liu Y."/>
            <person name="Xu W."/>
            <person name="Pan J."/>
            <person name="Luo Z.H."/>
            <person name="Li M."/>
        </authorList>
    </citation>
    <scope>NUCLEOTIDE SEQUENCE [LARGE SCALE GENOMIC DNA]</scope>
    <source>
        <strain evidence="2">SpSt-961</strain>
    </source>
</reference>